<comment type="caution">
    <text evidence="10">The sequence shown here is derived from an EMBL/GenBank/DDBJ whole genome shotgun (WGS) entry which is preliminary data.</text>
</comment>
<dbReference type="GO" id="GO:0009062">
    <property type="term" value="P:fatty acid catabolic process"/>
    <property type="evidence" value="ECO:0007669"/>
    <property type="project" value="TreeGrafter"/>
</dbReference>
<dbReference type="GO" id="GO:0047617">
    <property type="term" value="F:fatty acyl-CoA hydrolase activity"/>
    <property type="evidence" value="ECO:0007669"/>
    <property type="project" value="UniProtKB-EC"/>
</dbReference>
<dbReference type="CDD" id="cd03445">
    <property type="entry name" value="Thioesterase_II_repeat2"/>
    <property type="match status" value="1"/>
</dbReference>
<evidence type="ECO:0000256" key="3">
    <source>
        <dbReference type="ARBA" id="ARBA00022801"/>
    </source>
</evidence>
<evidence type="ECO:0000259" key="8">
    <source>
        <dbReference type="Pfam" id="PF02551"/>
    </source>
</evidence>
<dbReference type="InterPro" id="IPR049449">
    <property type="entry name" value="TesB_ACOT8-like_N"/>
</dbReference>
<proteinExistence type="inferred from homology"/>
<dbReference type="Gene3D" id="2.40.160.210">
    <property type="entry name" value="Acyl-CoA thioesterase, double hotdog domain"/>
    <property type="match status" value="1"/>
</dbReference>
<dbReference type="InterPro" id="IPR042171">
    <property type="entry name" value="Acyl-CoA_hotdog"/>
</dbReference>
<evidence type="ECO:0000256" key="7">
    <source>
        <dbReference type="ARBA" id="ARBA00079653"/>
    </source>
</evidence>
<evidence type="ECO:0000256" key="1">
    <source>
        <dbReference type="ARBA" id="ARBA00006538"/>
    </source>
</evidence>
<dbReference type="PANTHER" id="PTHR11066:SF34">
    <property type="entry name" value="ACYL-COENZYME A THIOESTERASE 8"/>
    <property type="match status" value="1"/>
</dbReference>
<dbReference type="SUPFAM" id="SSF54637">
    <property type="entry name" value="Thioesterase/thiol ester dehydrase-isomerase"/>
    <property type="match status" value="2"/>
</dbReference>
<evidence type="ECO:0000256" key="6">
    <source>
        <dbReference type="ARBA" id="ARBA00071120"/>
    </source>
</evidence>
<keyword evidence="4" id="KW-0443">Lipid metabolism</keyword>
<organism evidence="10 11">
    <name type="scientific">Nakamurella endophytica</name>
    <dbReference type="NCBI Taxonomy" id="1748367"/>
    <lineage>
        <taxon>Bacteria</taxon>
        <taxon>Bacillati</taxon>
        <taxon>Actinomycetota</taxon>
        <taxon>Actinomycetes</taxon>
        <taxon>Nakamurellales</taxon>
        <taxon>Nakamurellaceae</taxon>
        <taxon>Nakamurella</taxon>
    </lineage>
</organism>
<dbReference type="InterPro" id="IPR003703">
    <property type="entry name" value="Acyl_CoA_thio"/>
</dbReference>
<dbReference type="Pfam" id="PF13622">
    <property type="entry name" value="4HBT_3"/>
    <property type="match status" value="1"/>
</dbReference>
<feature type="domain" description="Acyl-CoA thioesterase-like N-terminal HotDog" evidence="9">
    <location>
        <begin position="44"/>
        <end position="126"/>
    </location>
</feature>
<comment type="catalytic activity">
    <reaction evidence="5">
        <text>a fatty acyl-CoA + H2O = a fatty acid + CoA + H(+)</text>
        <dbReference type="Rhea" id="RHEA:16781"/>
        <dbReference type="ChEBI" id="CHEBI:15377"/>
        <dbReference type="ChEBI" id="CHEBI:15378"/>
        <dbReference type="ChEBI" id="CHEBI:28868"/>
        <dbReference type="ChEBI" id="CHEBI:57287"/>
        <dbReference type="ChEBI" id="CHEBI:77636"/>
        <dbReference type="EC" id="3.1.2.20"/>
    </reaction>
    <physiologicalReaction direction="left-to-right" evidence="5">
        <dbReference type="Rhea" id="RHEA:16782"/>
    </physiologicalReaction>
</comment>
<reference evidence="10" key="2">
    <citation type="submission" date="2020-09" db="EMBL/GenBank/DDBJ databases">
        <authorList>
            <person name="Sun Q."/>
            <person name="Zhou Y."/>
        </authorList>
    </citation>
    <scope>NUCLEOTIDE SEQUENCE</scope>
    <source>
        <strain evidence="10">CGMCC 4.7308</strain>
    </source>
</reference>
<dbReference type="RefSeq" id="WP_188940269.1">
    <property type="nucleotide sequence ID" value="NZ_BMNA01000002.1"/>
</dbReference>
<dbReference type="Proteomes" id="UP000655208">
    <property type="component" value="Unassembled WGS sequence"/>
</dbReference>
<evidence type="ECO:0000313" key="10">
    <source>
        <dbReference type="EMBL" id="GGL90863.1"/>
    </source>
</evidence>
<gene>
    <name evidence="10" type="primary">tesB</name>
    <name evidence="10" type="ORF">GCM10011594_08160</name>
</gene>
<dbReference type="GO" id="GO:0006637">
    <property type="term" value="P:acyl-CoA metabolic process"/>
    <property type="evidence" value="ECO:0007669"/>
    <property type="project" value="InterPro"/>
</dbReference>
<sequence length="300" mass="32880">MTAADGGPLLDDDGVPRGQPVLDALVRLLDLERLEEDLFRGVSPPMSPVRVFGGQVAAQALVATGRTVPPDRRVHSLHAYFIRPGDPSVPIVYQVDRTRDGRSFTTRRVVAIQHGKPIFTMSSSFQVDEPGVDHAVDLPAVPEPETLPTMSERLAAADPKPPFFARVPRPFDIRYVEAPHWTGRAQPRPGVRVRVWFRPDGALPDDDLLHVCVLAYLSDLTLLDSVLASHGVAVGEDVTQLASLDHAMWFHRPIRLDDWVLYDTDSPSASGGRGLATGRFFARSGALLATVVQEGLIRVR</sequence>
<dbReference type="FunFam" id="2.40.160.210:FF:000001">
    <property type="entry name" value="Acyl-CoA thioesterase II"/>
    <property type="match status" value="1"/>
</dbReference>
<evidence type="ECO:0000256" key="4">
    <source>
        <dbReference type="ARBA" id="ARBA00023098"/>
    </source>
</evidence>
<evidence type="ECO:0000259" key="9">
    <source>
        <dbReference type="Pfam" id="PF13622"/>
    </source>
</evidence>
<comment type="subunit">
    <text evidence="2">Homotetramer.</text>
</comment>
<reference evidence="10" key="1">
    <citation type="journal article" date="2014" name="Int. J. Syst. Evol. Microbiol.">
        <title>Complete genome sequence of Corynebacterium casei LMG S-19264T (=DSM 44701T), isolated from a smear-ripened cheese.</title>
        <authorList>
            <consortium name="US DOE Joint Genome Institute (JGI-PGF)"/>
            <person name="Walter F."/>
            <person name="Albersmeier A."/>
            <person name="Kalinowski J."/>
            <person name="Ruckert C."/>
        </authorList>
    </citation>
    <scope>NUCLEOTIDE SEQUENCE</scope>
    <source>
        <strain evidence="10">CGMCC 4.7308</strain>
    </source>
</reference>
<dbReference type="InterPro" id="IPR029069">
    <property type="entry name" value="HotDog_dom_sf"/>
</dbReference>
<dbReference type="AlphaFoldDB" id="A0A917SQK5"/>
<protein>
    <recommendedName>
        <fullName evidence="6">Acyl-CoA thioesterase 2</fullName>
    </recommendedName>
    <alternativeName>
        <fullName evidence="7">Thioesterase II</fullName>
    </alternativeName>
</protein>
<keyword evidence="3" id="KW-0378">Hydrolase</keyword>
<dbReference type="PANTHER" id="PTHR11066">
    <property type="entry name" value="ACYL-COA THIOESTERASE"/>
    <property type="match status" value="1"/>
</dbReference>
<comment type="similarity">
    <text evidence="1">Belongs to the C/M/P thioester hydrolase family.</text>
</comment>
<feature type="domain" description="Acyl-CoA thioesterase 2 C-terminal" evidence="8">
    <location>
        <begin position="191"/>
        <end position="296"/>
    </location>
</feature>
<accession>A0A917SQK5</accession>
<dbReference type="Pfam" id="PF02551">
    <property type="entry name" value="Acyl_CoA_thio"/>
    <property type="match status" value="1"/>
</dbReference>
<keyword evidence="11" id="KW-1185">Reference proteome</keyword>
<evidence type="ECO:0000256" key="2">
    <source>
        <dbReference type="ARBA" id="ARBA00011881"/>
    </source>
</evidence>
<name>A0A917SQK5_9ACTN</name>
<dbReference type="EMBL" id="BMNA01000002">
    <property type="protein sequence ID" value="GGL90863.1"/>
    <property type="molecule type" value="Genomic_DNA"/>
</dbReference>
<dbReference type="InterPro" id="IPR025652">
    <property type="entry name" value="TesB_C"/>
</dbReference>
<dbReference type="CDD" id="cd03444">
    <property type="entry name" value="Thioesterase_II_repeat1"/>
    <property type="match status" value="1"/>
</dbReference>
<evidence type="ECO:0000313" key="11">
    <source>
        <dbReference type="Proteomes" id="UP000655208"/>
    </source>
</evidence>
<evidence type="ECO:0000256" key="5">
    <source>
        <dbReference type="ARBA" id="ARBA00050943"/>
    </source>
</evidence>